<evidence type="ECO:0000256" key="7">
    <source>
        <dbReference type="ARBA" id="ARBA00022898"/>
    </source>
</evidence>
<dbReference type="GO" id="GO:0046513">
    <property type="term" value="P:ceramide biosynthetic process"/>
    <property type="evidence" value="ECO:0007669"/>
    <property type="project" value="TreeGrafter"/>
</dbReference>
<keyword evidence="17" id="KW-1185">Reference proteome</keyword>
<evidence type="ECO:0000256" key="13">
    <source>
        <dbReference type="ARBA" id="ARBA00042649"/>
    </source>
</evidence>
<feature type="domain" description="Aminotransferase class I/classII large" evidence="15">
    <location>
        <begin position="102"/>
        <end position="286"/>
    </location>
</feature>
<comment type="cofactor">
    <cofactor evidence="1">
        <name>pyridoxal 5'-phosphate</name>
        <dbReference type="ChEBI" id="CHEBI:597326"/>
    </cofactor>
</comment>
<evidence type="ECO:0000256" key="3">
    <source>
        <dbReference type="ARBA" id="ARBA00004991"/>
    </source>
</evidence>
<gene>
    <name evidence="16" type="ORF">PXEA_LOCUS5299</name>
</gene>
<dbReference type="GO" id="GO:0046512">
    <property type="term" value="P:sphingosine biosynthetic process"/>
    <property type="evidence" value="ECO:0007669"/>
    <property type="project" value="TreeGrafter"/>
</dbReference>
<dbReference type="PANTHER" id="PTHR13693">
    <property type="entry name" value="CLASS II AMINOTRANSFERASE/8-AMINO-7-OXONONANOATE SYNTHASE"/>
    <property type="match status" value="1"/>
</dbReference>
<dbReference type="GO" id="GO:0004758">
    <property type="term" value="F:serine C-palmitoyltransferase activity"/>
    <property type="evidence" value="ECO:0007669"/>
    <property type="project" value="UniProtKB-EC"/>
</dbReference>
<dbReference type="GO" id="GO:0016020">
    <property type="term" value="C:membrane"/>
    <property type="evidence" value="ECO:0007669"/>
    <property type="project" value="GOC"/>
</dbReference>
<dbReference type="Pfam" id="PF00155">
    <property type="entry name" value="Aminotran_1_2"/>
    <property type="match status" value="1"/>
</dbReference>
<comment type="caution">
    <text evidence="16">The sequence shown here is derived from an EMBL/GenBank/DDBJ whole genome shotgun (WGS) entry which is preliminary data.</text>
</comment>
<dbReference type="InterPro" id="IPR015421">
    <property type="entry name" value="PyrdxlP-dep_Trfase_major"/>
</dbReference>
<dbReference type="InterPro" id="IPR004839">
    <property type="entry name" value="Aminotransferase_I/II_large"/>
</dbReference>
<evidence type="ECO:0000259" key="15">
    <source>
        <dbReference type="Pfam" id="PF00155"/>
    </source>
</evidence>
<evidence type="ECO:0000256" key="8">
    <source>
        <dbReference type="ARBA" id="ARBA00022919"/>
    </source>
</evidence>
<dbReference type="GO" id="GO:0005783">
    <property type="term" value="C:endoplasmic reticulum"/>
    <property type="evidence" value="ECO:0007669"/>
    <property type="project" value="TreeGrafter"/>
</dbReference>
<evidence type="ECO:0000256" key="14">
    <source>
        <dbReference type="SAM" id="Phobius"/>
    </source>
</evidence>
<evidence type="ECO:0000256" key="1">
    <source>
        <dbReference type="ARBA" id="ARBA00001933"/>
    </source>
</evidence>
<keyword evidence="6" id="KW-0808">Transferase</keyword>
<reference evidence="16" key="1">
    <citation type="submission" date="2018-11" db="EMBL/GenBank/DDBJ databases">
        <authorList>
            <consortium name="Pathogen Informatics"/>
        </authorList>
    </citation>
    <scope>NUCLEOTIDE SEQUENCE</scope>
</reference>
<keyword evidence="8" id="KW-0746">Sphingolipid metabolism</keyword>
<evidence type="ECO:0000256" key="5">
    <source>
        <dbReference type="ARBA" id="ARBA00013220"/>
    </source>
</evidence>
<keyword evidence="14" id="KW-0812">Transmembrane</keyword>
<evidence type="ECO:0000256" key="9">
    <source>
        <dbReference type="ARBA" id="ARBA00023098"/>
    </source>
</evidence>
<evidence type="ECO:0000256" key="10">
    <source>
        <dbReference type="ARBA" id="ARBA00023315"/>
    </source>
</evidence>
<dbReference type="Proteomes" id="UP000784294">
    <property type="component" value="Unassembled WGS sequence"/>
</dbReference>
<dbReference type="InterPro" id="IPR050087">
    <property type="entry name" value="AON_synthase_class-II"/>
</dbReference>
<dbReference type="EMBL" id="CAAALY010013079">
    <property type="protein sequence ID" value="VEL11859.1"/>
    <property type="molecule type" value="Genomic_DNA"/>
</dbReference>
<dbReference type="Gene3D" id="3.40.640.10">
    <property type="entry name" value="Type I PLP-dependent aspartate aminotransferase-like (Major domain)"/>
    <property type="match status" value="1"/>
</dbReference>
<evidence type="ECO:0000256" key="4">
    <source>
        <dbReference type="ARBA" id="ARBA00008392"/>
    </source>
</evidence>
<keyword evidence="9" id="KW-0443">Lipid metabolism</keyword>
<evidence type="ECO:0000256" key="2">
    <source>
        <dbReference type="ARBA" id="ARBA00004760"/>
    </source>
</evidence>
<comment type="pathway">
    <text evidence="2">Lipid metabolism; sphingolipid metabolism.</text>
</comment>
<protein>
    <recommendedName>
        <fullName evidence="11">Serine palmitoyltransferase 1</fullName>
        <ecNumber evidence="5">2.3.1.50</ecNumber>
    </recommendedName>
    <alternativeName>
        <fullName evidence="12">Long chain base biosynthesis protein 1</fullName>
    </alternativeName>
    <alternativeName>
        <fullName evidence="13">Serine-palmitoyl-CoA transferase 1</fullName>
    </alternativeName>
</protein>
<evidence type="ECO:0000313" key="16">
    <source>
        <dbReference type="EMBL" id="VEL11859.1"/>
    </source>
</evidence>
<keyword evidence="10" id="KW-0012">Acyltransferase</keyword>
<dbReference type="OrthoDB" id="3168162at2759"/>
<dbReference type="GO" id="GO:0030170">
    <property type="term" value="F:pyridoxal phosphate binding"/>
    <property type="evidence" value="ECO:0007669"/>
    <property type="project" value="InterPro"/>
</dbReference>
<comment type="pathway">
    <text evidence="3">Sphingolipid metabolism.</text>
</comment>
<feature type="transmembrane region" description="Helical" evidence="14">
    <location>
        <begin position="12"/>
        <end position="28"/>
    </location>
</feature>
<keyword evidence="14" id="KW-1133">Transmembrane helix</keyword>
<evidence type="ECO:0000256" key="11">
    <source>
        <dbReference type="ARBA" id="ARBA00041066"/>
    </source>
</evidence>
<proteinExistence type="inferred from homology"/>
<evidence type="ECO:0000256" key="6">
    <source>
        <dbReference type="ARBA" id="ARBA00022679"/>
    </source>
</evidence>
<keyword evidence="7" id="KW-0663">Pyridoxal phosphate</keyword>
<keyword evidence="14" id="KW-0472">Membrane</keyword>
<dbReference type="EC" id="2.3.1.50" evidence="5"/>
<accession>A0A3S5BPA4</accession>
<dbReference type="PANTHER" id="PTHR13693:SF2">
    <property type="entry name" value="SERINE PALMITOYLTRANSFERASE 1"/>
    <property type="match status" value="1"/>
</dbReference>
<evidence type="ECO:0000256" key="12">
    <source>
        <dbReference type="ARBA" id="ARBA00041765"/>
    </source>
</evidence>
<organism evidence="16 17">
    <name type="scientific">Protopolystoma xenopodis</name>
    <dbReference type="NCBI Taxonomy" id="117903"/>
    <lineage>
        <taxon>Eukaryota</taxon>
        <taxon>Metazoa</taxon>
        <taxon>Spiralia</taxon>
        <taxon>Lophotrochozoa</taxon>
        <taxon>Platyhelminthes</taxon>
        <taxon>Monogenea</taxon>
        <taxon>Polyopisthocotylea</taxon>
        <taxon>Polystomatidea</taxon>
        <taxon>Polystomatidae</taxon>
        <taxon>Protopolystoma</taxon>
    </lineage>
</organism>
<comment type="similarity">
    <text evidence="4">Belongs to the class-II pyridoxal-phosphate-dependent aminotransferase family.</text>
</comment>
<evidence type="ECO:0000313" key="17">
    <source>
        <dbReference type="Proteomes" id="UP000784294"/>
    </source>
</evidence>
<name>A0A3S5BPA4_9PLAT</name>
<dbReference type="AlphaFoldDB" id="A0A3S5BPA4"/>
<dbReference type="InterPro" id="IPR015424">
    <property type="entry name" value="PyrdxlP-dep_Trfase"/>
</dbReference>
<dbReference type="SUPFAM" id="SSF53383">
    <property type="entry name" value="PLP-dependent transferases"/>
    <property type="match status" value="1"/>
</dbReference>
<sequence>MIYSALRAPTYHIYFEILLIIGIVWLLFKRSYKIQENVELTEKEKLTLIREWTPDSLVPAEWEVPAHLSKHFHVGASTVLGKYVEYENKDPISSESHAKVFLNLSSFNFLNFVGEKRLNEAAIKSMHKYGVGSCGPRGFYGTFDVHLDLEQILEKFLGVEEVAVYSYGFSTVASAIPSYAKRTDVIFADEGISLACFQGLVASRSRICFFRHNDLAHLEQLLMKQALEDQKDMKKAQATRRFLVIEGLYLDYGDICPLPELIALKYKYKVRIILDETVSFGVLGSTGRGVTEHFGIEPEHIDLITGWPRSSFVPLQKLFLCPFSVSFTFQTPQHSLSQYTDMVYT</sequence>